<accession>A0A3R9G5S8</accession>
<dbReference type="RefSeq" id="WP_125294765.1">
    <property type="nucleotide sequence ID" value="NZ_JAPTZM010000002.1"/>
</dbReference>
<sequence>MKVYLVKDYDAMSWRAYEIIADVINNNPHPVISMTTGASPTGLFRHLTNAVNEKTIDISEAVFLNVDEYVGGQNDVYTVHTFMFKHFYDQLKYPPKYFDMFNAGNHNKQYEILRYKHIMNTYPRDLQLLGLGVNGHIGACEPGTPFNASAFCAQHKESTIESTMNLYGITREQAPTEMFTLGFKEIMDAKIPLLIASGKSKAQAVKRVLEDPINEDCPASCLRNHPSFTFVIDRDAASLLSKETLACITR</sequence>
<dbReference type="GO" id="GO:0019262">
    <property type="term" value="P:N-acetylneuraminate catabolic process"/>
    <property type="evidence" value="ECO:0007669"/>
    <property type="project" value="TreeGrafter"/>
</dbReference>
<dbReference type="PANTHER" id="PTHR11280:SF5">
    <property type="entry name" value="GLUCOSAMINE-6-PHOSPHATE ISOMERASE"/>
    <property type="match status" value="1"/>
</dbReference>
<organism evidence="3 4">
    <name type="scientific">Atlantibacter subterraneus</name>
    <dbReference type="NCBI Taxonomy" id="255519"/>
    <lineage>
        <taxon>Bacteria</taxon>
        <taxon>Pseudomonadati</taxon>
        <taxon>Pseudomonadota</taxon>
        <taxon>Gammaproteobacteria</taxon>
        <taxon>Enterobacterales</taxon>
        <taxon>Enterobacteriaceae</taxon>
        <taxon>Atlantibacter</taxon>
    </lineage>
</organism>
<dbReference type="GO" id="GO:0006043">
    <property type="term" value="P:glucosamine catabolic process"/>
    <property type="evidence" value="ECO:0007669"/>
    <property type="project" value="TreeGrafter"/>
</dbReference>
<evidence type="ECO:0000256" key="1">
    <source>
        <dbReference type="ARBA" id="ARBA00022801"/>
    </source>
</evidence>
<dbReference type="GO" id="GO:0006046">
    <property type="term" value="P:N-acetylglucosamine catabolic process"/>
    <property type="evidence" value="ECO:0007669"/>
    <property type="project" value="TreeGrafter"/>
</dbReference>
<dbReference type="SUPFAM" id="SSF100950">
    <property type="entry name" value="NagB/RpiA/CoA transferase-like"/>
    <property type="match status" value="1"/>
</dbReference>
<dbReference type="InterPro" id="IPR037171">
    <property type="entry name" value="NagB/RpiA_transferase-like"/>
</dbReference>
<name>A0A3R9G5S8_9ENTR</name>
<dbReference type="EMBL" id="RHXB01000014">
    <property type="protein sequence ID" value="RSE23259.1"/>
    <property type="molecule type" value="Genomic_DNA"/>
</dbReference>
<protein>
    <submittedName>
        <fullName evidence="3">Glucosamine-6-phosphate deaminase</fullName>
    </submittedName>
</protein>
<feature type="domain" description="Glucosamine/galactosamine-6-phosphate isomerase" evidence="2">
    <location>
        <begin position="16"/>
        <end position="223"/>
    </location>
</feature>
<dbReference type="Proteomes" id="UP000275331">
    <property type="component" value="Unassembled WGS sequence"/>
</dbReference>
<gene>
    <name evidence="3" type="ORF">EGT71_18925</name>
</gene>
<dbReference type="GO" id="GO:0042802">
    <property type="term" value="F:identical protein binding"/>
    <property type="evidence" value="ECO:0007669"/>
    <property type="project" value="TreeGrafter"/>
</dbReference>
<dbReference type="GO" id="GO:0005975">
    <property type="term" value="P:carbohydrate metabolic process"/>
    <property type="evidence" value="ECO:0007669"/>
    <property type="project" value="InterPro"/>
</dbReference>
<dbReference type="Pfam" id="PF01182">
    <property type="entry name" value="Glucosamine_iso"/>
    <property type="match status" value="1"/>
</dbReference>
<dbReference type="InterPro" id="IPR004547">
    <property type="entry name" value="Glucosamine6P_isomerase"/>
</dbReference>
<dbReference type="AlphaFoldDB" id="A0A3R9G5S8"/>
<dbReference type="InterPro" id="IPR006148">
    <property type="entry name" value="Glc/Gal-6P_isomerase"/>
</dbReference>
<keyword evidence="1" id="KW-0378">Hydrolase</keyword>
<dbReference type="CDD" id="cd01399">
    <property type="entry name" value="GlcN6P_deaminase"/>
    <property type="match status" value="1"/>
</dbReference>
<dbReference type="Gene3D" id="3.40.50.1360">
    <property type="match status" value="1"/>
</dbReference>
<evidence type="ECO:0000259" key="2">
    <source>
        <dbReference type="Pfam" id="PF01182"/>
    </source>
</evidence>
<dbReference type="OrthoDB" id="9810967at2"/>
<proteinExistence type="predicted"/>
<reference evidence="3 4" key="1">
    <citation type="submission" date="2018-10" db="EMBL/GenBank/DDBJ databases">
        <title>Transmission dynamics of multidrug resistant bacteria on intensive care unit surfaces.</title>
        <authorList>
            <person name="D'Souza A.W."/>
            <person name="Potter R.F."/>
            <person name="Wallace M."/>
            <person name="Shupe A."/>
            <person name="Patel S."/>
            <person name="Sun S."/>
            <person name="Gul D."/>
            <person name="Kwon J.H."/>
            <person name="Andleeb S."/>
            <person name="Burnham C.-A.D."/>
            <person name="Dantas G."/>
        </authorList>
    </citation>
    <scope>NUCLEOTIDE SEQUENCE [LARGE SCALE GENOMIC DNA]</scope>
    <source>
        <strain evidence="3 4">AS_373</strain>
    </source>
</reference>
<dbReference type="PANTHER" id="PTHR11280">
    <property type="entry name" value="GLUCOSAMINE-6-PHOSPHATE ISOMERASE"/>
    <property type="match status" value="1"/>
</dbReference>
<dbReference type="GO" id="GO:0004342">
    <property type="term" value="F:glucosamine-6-phosphate deaminase activity"/>
    <property type="evidence" value="ECO:0007669"/>
    <property type="project" value="InterPro"/>
</dbReference>
<comment type="caution">
    <text evidence="3">The sequence shown here is derived from an EMBL/GenBank/DDBJ whole genome shotgun (WGS) entry which is preliminary data.</text>
</comment>
<dbReference type="GO" id="GO:0005737">
    <property type="term" value="C:cytoplasm"/>
    <property type="evidence" value="ECO:0007669"/>
    <property type="project" value="TreeGrafter"/>
</dbReference>
<evidence type="ECO:0000313" key="4">
    <source>
        <dbReference type="Proteomes" id="UP000275331"/>
    </source>
</evidence>
<evidence type="ECO:0000313" key="3">
    <source>
        <dbReference type="EMBL" id="RSE23259.1"/>
    </source>
</evidence>